<organism evidence="11 13">
    <name type="scientific">Arctia plantaginis</name>
    <name type="common">Wood tiger moth</name>
    <name type="synonym">Phalaena plantaginis</name>
    <dbReference type="NCBI Taxonomy" id="874455"/>
    <lineage>
        <taxon>Eukaryota</taxon>
        <taxon>Metazoa</taxon>
        <taxon>Ecdysozoa</taxon>
        <taxon>Arthropoda</taxon>
        <taxon>Hexapoda</taxon>
        <taxon>Insecta</taxon>
        <taxon>Pterygota</taxon>
        <taxon>Neoptera</taxon>
        <taxon>Endopterygota</taxon>
        <taxon>Lepidoptera</taxon>
        <taxon>Glossata</taxon>
        <taxon>Ditrysia</taxon>
        <taxon>Noctuoidea</taxon>
        <taxon>Erebidae</taxon>
        <taxon>Arctiinae</taxon>
        <taxon>Arctia</taxon>
    </lineage>
</organism>
<feature type="compositionally biased region" description="Low complexity" evidence="7">
    <location>
        <begin position="265"/>
        <end position="284"/>
    </location>
</feature>
<feature type="compositionally biased region" description="Basic and acidic residues" evidence="7">
    <location>
        <begin position="774"/>
        <end position="796"/>
    </location>
</feature>
<evidence type="ECO:0000313" key="13">
    <source>
        <dbReference type="Proteomes" id="UP000494256"/>
    </source>
</evidence>
<evidence type="ECO:0000259" key="9">
    <source>
        <dbReference type="Pfam" id="PF12253"/>
    </source>
</evidence>
<feature type="compositionally biased region" description="Basic and acidic residues" evidence="7">
    <location>
        <begin position="306"/>
        <end position="420"/>
    </location>
</feature>
<proteinExistence type="predicted"/>
<feature type="domain" description="Chromatin assembly factor 1 p150 subunit acidic region" evidence="8">
    <location>
        <begin position="339"/>
        <end position="475"/>
    </location>
</feature>
<dbReference type="InterPro" id="IPR021644">
    <property type="entry name" value="CAF-1_p150_acidic"/>
</dbReference>
<dbReference type="PANTHER" id="PTHR15272:SF0">
    <property type="entry name" value="CHROMATIN ASSEMBLY FACTOR 1 SUBUNIT A"/>
    <property type="match status" value="1"/>
</dbReference>
<keyword evidence="6" id="KW-0539">Nucleus</keyword>
<evidence type="ECO:0000256" key="7">
    <source>
        <dbReference type="SAM" id="MobiDB-lite"/>
    </source>
</evidence>
<feature type="compositionally biased region" description="Basic and acidic residues" evidence="7">
    <location>
        <begin position="154"/>
        <end position="165"/>
    </location>
</feature>
<feature type="compositionally biased region" description="Basic residues" evidence="7">
    <location>
        <begin position="104"/>
        <end position="116"/>
    </location>
</feature>
<evidence type="ECO:0000313" key="10">
    <source>
        <dbReference type="EMBL" id="CAB3244676.1"/>
    </source>
</evidence>
<dbReference type="Proteomes" id="UP000494256">
    <property type="component" value="Unassembled WGS sequence"/>
</dbReference>
<feature type="domain" description="Chromatin assembly factor 1 subunit A dimerization" evidence="9">
    <location>
        <begin position="565"/>
        <end position="634"/>
    </location>
</feature>
<dbReference type="Proteomes" id="UP000494106">
    <property type="component" value="Unassembled WGS sequence"/>
</dbReference>
<dbReference type="GO" id="GO:0005634">
    <property type="term" value="C:nucleus"/>
    <property type="evidence" value="ECO:0007669"/>
    <property type="project" value="UniProtKB-SubCell"/>
</dbReference>
<dbReference type="GO" id="GO:0006334">
    <property type="term" value="P:nucleosome assembly"/>
    <property type="evidence" value="ECO:0007669"/>
    <property type="project" value="TreeGrafter"/>
</dbReference>
<feature type="compositionally biased region" description="Basic and acidic residues" evidence="7">
    <location>
        <begin position="758"/>
        <end position="767"/>
    </location>
</feature>
<dbReference type="InterPro" id="IPR022043">
    <property type="entry name" value="CAF1A_DD"/>
</dbReference>
<dbReference type="Pfam" id="PF12253">
    <property type="entry name" value="CAF1A_dimeriz"/>
    <property type="match status" value="1"/>
</dbReference>
<evidence type="ECO:0008006" key="14">
    <source>
        <dbReference type="Google" id="ProtNLM"/>
    </source>
</evidence>
<comment type="subcellular location">
    <subcellularLocation>
        <location evidence="1">Nucleus</location>
    </subcellularLocation>
</comment>
<dbReference type="GO" id="GO:0006260">
    <property type="term" value="P:DNA replication"/>
    <property type="evidence" value="ECO:0007669"/>
    <property type="project" value="UniProtKB-KW"/>
</dbReference>
<feature type="region of interest" description="Disordered" evidence="7">
    <location>
        <begin position="606"/>
        <end position="639"/>
    </location>
</feature>
<feature type="region of interest" description="Disordered" evidence="7">
    <location>
        <begin position="104"/>
        <end position="420"/>
    </location>
</feature>
<dbReference type="OrthoDB" id="79480at2759"/>
<keyword evidence="5" id="KW-0234">DNA repair</keyword>
<keyword evidence="3" id="KW-0227">DNA damage</keyword>
<evidence type="ECO:0000256" key="1">
    <source>
        <dbReference type="ARBA" id="ARBA00004123"/>
    </source>
</evidence>
<protein>
    <recommendedName>
        <fullName evidence="14">Chromatin assembly factor 1 subunit A</fullName>
    </recommendedName>
</protein>
<keyword evidence="12" id="KW-1185">Reference proteome</keyword>
<feature type="region of interest" description="Disordered" evidence="7">
    <location>
        <begin position="728"/>
        <end position="811"/>
    </location>
</feature>
<evidence type="ECO:0000259" key="8">
    <source>
        <dbReference type="Pfam" id="PF11600"/>
    </source>
</evidence>
<dbReference type="GO" id="GO:0006281">
    <property type="term" value="P:DNA repair"/>
    <property type="evidence" value="ECO:0007669"/>
    <property type="project" value="UniProtKB-KW"/>
</dbReference>
<dbReference type="Pfam" id="PF11600">
    <property type="entry name" value="CAF1A_acidic"/>
    <property type="match status" value="1"/>
</dbReference>
<comment type="caution">
    <text evidence="11">The sequence shown here is derived from an EMBL/GenBank/DDBJ whole genome shotgun (WGS) entry which is preliminary data.</text>
</comment>
<evidence type="ECO:0000256" key="4">
    <source>
        <dbReference type="ARBA" id="ARBA00023186"/>
    </source>
</evidence>
<feature type="compositionally biased region" description="Acidic residues" evidence="7">
    <location>
        <begin position="606"/>
        <end position="617"/>
    </location>
</feature>
<evidence type="ECO:0000256" key="2">
    <source>
        <dbReference type="ARBA" id="ARBA00022705"/>
    </source>
</evidence>
<accession>A0A8S1BNH2</accession>
<dbReference type="EMBL" id="CADEBC010000522">
    <property type="protein sequence ID" value="CAB3244676.1"/>
    <property type="molecule type" value="Genomic_DNA"/>
</dbReference>
<keyword evidence="4" id="KW-0143">Chaperone</keyword>
<evidence type="ECO:0000256" key="3">
    <source>
        <dbReference type="ARBA" id="ARBA00022763"/>
    </source>
</evidence>
<feature type="region of interest" description="Disordered" evidence="7">
    <location>
        <begin position="1"/>
        <end position="70"/>
    </location>
</feature>
<dbReference type="GO" id="GO:0033186">
    <property type="term" value="C:CAF-1 complex"/>
    <property type="evidence" value="ECO:0007669"/>
    <property type="project" value="TreeGrafter"/>
</dbReference>
<name>A0A8S1BNH2_ARCPL</name>
<evidence type="ECO:0000313" key="11">
    <source>
        <dbReference type="EMBL" id="CAB3260680.1"/>
    </source>
</evidence>
<sequence>MKTTKSPENAEVTPSKKKLKQARLPFKLLSDVSPKPDIPSTRKRKLSSPEVETTTKVGKILKENDATEPVVISDDDSKDIVENRSEKLPNPYVKLVDTARKKLLKSKKKKSSKKASKVLNGSCEVQTDSDNKVNDSMDVDEPPDTENVVSNKTENFETNKVKIEDNNSSINKDLEEVESVSNVSAIITLEDSNNASDKHPVTVEDSNDKLEKKCDQTISDDTIKESPSKTEGDNSNTKQYEEQVTPKRSMRNRNKTEQNNNSQGSPSTKLNSSTSSIPSTPKSSQGDISLNISSASANTTPKQIQKKLESAKKKEEREKEKQEREKIRQQVKEEKAKLKQDKEEQRRREREEKEEAKRKEKEEKEEQRRKEKEEKEKQKELERKQKEEKEEQKRKEREEKEEQKRKEKEAKEEEKRKKQEALELEKQEQELKKKKAAEAFTNFFVPKQKSGKDQAIICSVNNSMLSNFTVKSDMRLAPLIRVDLTDDKKSNLDNLLEKQGEDELYLKCLKDGLFKPLFSGKTWPVSDKDEEDDVMIVEDAELPPMDGAGEILSSESAPREKLRPKLLSFHENRRPPYWGTWRKKSVSIKPRKPFGQDEKLLDYEVDSDEEWEEEQEGESVGGSVAGSDEEPDGDEYEVDNVVFVPHGYLSDEEATMDEDDVLSLSPETQQARLKHLENEFESEMKKPTEKLKPRMYGLLWETKEGGKPEKCADALWNYFKKMSMIMNDPTPLLLPSTEPEEGEKKKVKKKKQISQAEGEQKQKSPKSDKKKKLKSEDKESKTPKSESKKTIAEAKKNQTSINMFLKKGKSS</sequence>
<evidence type="ECO:0000256" key="5">
    <source>
        <dbReference type="ARBA" id="ARBA00023204"/>
    </source>
</evidence>
<feature type="compositionally biased region" description="Polar residues" evidence="7">
    <location>
        <begin position="285"/>
        <end position="301"/>
    </location>
</feature>
<evidence type="ECO:0000256" key="6">
    <source>
        <dbReference type="ARBA" id="ARBA00023242"/>
    </source>
</evidence>
<gene>
    <name evidence="10" type="ORF">APLA_LOCUS10075</name>
    <name evidence="11" type="ORF">APLA_LOCUS17148</name>
</gene>
<keyword evidence="2" id="KW-0235">DNA replication</keyword>
<evidence type="ECO:0000313" key="12">
    <source>
        <dbReference type="Proteomes" id="UP000494106"/>
    </source>
</evidence>
<feature type="compositionally biased region" description="Basic and acidic residues" evidence="7">
    <location>
        <begin position="196"/>
        <end position="232"/>
    </location>
</feature>
<dbReference type="PANTHER" id="PTHR15272">
    <property type="entry name" value="CHROMATIN ASSEMBLY FACTOR 1 SUBUNIT A CAF-1 SUBUNIT A"/>
    <property type="match status" value="1"/>
</dbReference>
<dbReference type="AlphaFoldDB" id="A0A8S1BNH2"/>
<reference evidence="12 13" key="1">
    <citation type="submission" date="2020-04" db="EMBL/GenBank/DDBJ databases">
        <authorList>
            <person name="Wallbank WR R."/>
            <person name="Pardo Diaz C."/>
            <person name="Kozak K."/>
            <person name="Martin S."/>
            <person name="Jiggins C."/>
            <person name="Moest M."/>
            <person name="Warren A I."/>
            <person name="Byers J.R.P. K."/>
            <person name="Montejo-Kovacevich G."/>
            <person name="Yen C E."/>
        </authorList>
    </citation>
    <scope>NUCLEOTIDE SEQUENCE [LARGE SCALE GENOMIC DNA]</scope>
</reference>
<feature type="compositionally biased region" description="Acidic residues" evidence="7">
    <location>
        <begin position="627"/>
        <end position="638"/>
    </location>
</feature>
<feature type="compositionally biased region" description="Polar residues" evidence="7">
    <location>
        <begin position="179"/>
        <end position="195"/>
    </location>
</feature>
<dbReference type="EMBL" id="CADEBD010000857">
    <property type="protein sequence ID" value="CAB3260680.1"/>
    <property type="molecule type" value="Genomic_DNA"/>
</dbReference>